<feature type="coiled-coil region" evidence="1">
    <location>
        <begin position="611"/>
        <end position="641"/>
    </location>
</feature>
<dbReference type="Pfam" id="PF13514">
    <property type="entry name" value="AAA_27"/>
    <property type="match status" value="1"/>
</dbReference>
<evidence type="ECO:0000313" key="5">
    <source>
        <dbReference type="Proteomes" id="UP000196877"/>
    </source>
</evidence>
<dbReference type="Gene3D" id="3.40.50.300">
    <property type="entry name" value="P-loop containing nucleotide triphosphate hydrolases"/>
    <property type="match status" value="2"/>
</dbReference>
<dbReference type="GeneID" id="92852288"/>
<keyword evidence="2" id="KW-0812">Transmembrane</keyword>
<evidence type="ECO:0000256" key="2">
    <source>
        <dbReference type="SAM" id="Phobius"/>
    </source>
</evidence>
<organism evidence="4 5">
    <name type="scientific">Bacillus sonorensis</name>
    <dbReference type="NCBI Taxonomy" id="119858"/>
    <lineage>
        <taxon>Bacteria</taxon>
        <taxon>Bacillati</taxon>
        <taxon>Bacillota</taxon>
        <taxon>Bacilli</taxon>
        <taxon>Bacillales</taxon>
        <taxon>Bacillaceae</taxon>
        <taxon>Bacillus</taxon>
    </lineage>
</organism>
<reference evidence="4 5" key="1">
    <citation type="submission" date="2017-06" db="EMBL/GenBank/DDBJ databases">
        <title>Genome sequence of Bacillus sonorensis strain SRCM101395.</title>
        <authorList>
            <person name="Cho S.H."/>
        </authorList>
    </citation>
    <scope>NUCLEOTIDE SEQUENCE [LARGE SCALE GENOMIC DNA]</scope>
    <source>
        <strain evidence="4 5">SRCM101395</strain>
    </source>
</reference>
<feature type="coiled-coil region" evidence="1">
    <location>
        <begin position="760"/>
        <end position="824"/>
    </location>
</feature>
<dbReference type="RefSeq" id="WP_006636679.1">
    <property type="nucleotide sequence ID" value="NZ_CABJEH010000001.1"/>
</dbReference>
<gene>
    <name evidence="4" type="ORF">S101395_03762</name>
</gene>
<proteinExistence type="predicted"/>
<evidence type="ECO:0000259" key="3">
    <source>
        <dbReference type="Pfam" id="PF13514"/>
    </source>
</evidence>
<protein>
    <recommendedName>
        <fullName evidence="3">YhaN AAA domain-containing protein</fullName>
    </recommendedName>
</protein>
<dbReference type="InterPro" id="IPR038734">
    <property type="entry name" value="YhaN_AAA"/>
</dbReference>
<keyword evidence="2" id="KW-0472">Membrane</keyword>
<accession>A0ABN5AHK9</accession>
<dbReference type="SUPFAM" id="SSF52540">
    <property type="entry name" value="P-loop containing nucleoside triphosphate hydrolases"/>
    <property type="match status" value="1"/>
</dbReference>
<name>A0ABN5AHK9_9BACI</name>
<feature type="domain" description="YhaN AAA" evidence="3">
    <location>
        <begin position="1"/>
        <end position="203"/>
    </location>
</feature>
<dbReference type="Proteomes" id="UP000196877">
    <property type="component" value="Chromosome"/>
</dbReference>
<feature type="coiled-coil region" evidence="1">
    <location>
        <begin position="553"/>
        <end position="580"/>
    </location>
</feature>
<feature type="coiled-coil region" evidence="1">
    <location>
        <begin position="176"/>
        <end position="237"/>
    </location>
</feature>
<evidence type="ECO:0000256" key="1">
    <source>
        <dbReference type="SAM" id="Coils"/>
    </source>
</evidence>
<feature type="coiled-coil region" evidence="1">
    <location>
        <begin position="375"/>
        <end position="463"/>
    </location>
</feature>
<dbReference type="PANTHER" id="PTHR41259:SF1">
    <property type="entry name" value="DOUBLE-STRAND BREAK REPAIR RAD50 ATPASE, PUTATIVE-RELATED"/>
    <property type="match status" value="1"/>
</dbReference>
<keyword evidence="5" id="KW-1185">Reference proteome</keyword>
<dbReference type="EMBL" id="CP021920">
    <property type="protein sequence ID" value="ASB90268.1"/>
    <property type="molecule type" value="Genomic_DNA"/>
</dbReference>
<sequence>MNIHTLHIYGYGKFTNQTFRLSSSNLHLIYGLNESGKTTLMSFIESMLFGFPKTKRYEPKAGGIYGGMLEAVHPAIGHIRIERTAGRPEKVNVFLEDGSTRSEDFLKQMLSNMDRRLYKAIYSFDVFGLQEIHKFNRDKIGRFLLFSSLFGSDAISKMDASLAKTQEELFKPNGRKPELNRELENVKRLSEELKKAKAREDDYHQILNGKRAAEAKVDEHEQLIKDLARSIAEIEQAIEIHPLVKEERQLAARLEADGEAGDRFPEAGLFELEKYESHLHPKEAQLKALEEKKRDLEKQSAAFSPSKEHLQHEAQIEEMLAEYPFYQSHKEKVTALTEQLKQTNKRVQAGMTRLQIESEDEILSADTTYEYEWKLQETVRAYLQLREQKRALDERFEQARADLEEAEQAYLDLSKEVLPEDIRKQKEEAAARLESAGAKAEKREELIRQLSLLKKENKQREKRSKRAAVMTVLTALAVCLAALFFKQWLLSVFIALASLLYLFSSLKKTESSPVATFIQKQLEDIGGTASEHAPDLKNLREELWRDDQNRQFLIAKQGELRQKEADYERAIQQFEEWEKDMFPYQEQADRYMKELKLSIDPSFLPDAFALMKELKADITKKRELEEELARLQEKRESFDKRVLRLASLLSHPEGSVQDLVFRLKEELDVQKELLRQKQEVDLSLKHTLEQIKELSGEAEYFTSRLADLYKRAGATGRDMFLKLAKRDQERKELKARLGHIQAELGRKDAKVIRLASNHPLADLEDKLAKAKDQKAHTEKQLKEERENAAFLLAEQRRLEESGTVSELTHQVEIQKERVAELAKKWASVKLIRQAVKNRMDDHKKIRLPKLLETAESLLKPLTGDRYEKIYFSETDDSMMVVSKDGTVFQAHELSQATCEQLYLAIRFALALSHQKDINLPFQLDDSFVHFDHERFKRVLNILKELSGQEQQILYFTCHEHVKEAFRDEEVIQLPPDMNRMAKKVLTSN</sequence>
<dbReference type="PANTHER" id="PTHR41259">
    <property type="entry name" value="DOUBLE-STRAND BREAK REPAIR RAD50 ATPASE, PUTATIVE-RELATED"/>
    <property type="match status" value="1"/>
</dbReference>
<keyword evidence="1" id="KW-0175">Coiled coil</keyword>
<feature type="transmembrane region" description="Helical" evidence="2">
    <location>
        <begin position="490"/>
        <end position="506"/>
    </location>
</feature>
<dbReference type="InterPro" id="IPR027417">
    <property type="entry name" value="P-loop_NTPase"/>
</dbReference>
<feature type="transmembrane region" description="Helical" evidence="2">
    <location>
        <begin position="467"/>
        <end position="484"/>
    </location>
</feature>
<evidence type="ECO:0000313" key="4">
    <source>
        <dbReference type="EMBL" id="ASB90268.1"/>
    </source>
</evidence>
<keyword evidence="2" id="KW-1133">Transmembrane helix</keyword>
<feature type="coiled-coil region" evidence="1">
    <location>
        <begin position="272"/>
        <end position="302"/>
    </location>
</feature>